<organism evidence="1">
    <name type="scientific">Rhizophora mucronata</name>
    <name type="common">Asiatic mangrove</name>
    <dbReference type="NCBI Taxonomy" id="61149"/>
    <lineage>
        <taxon>Eukaryota</taxon>
        <taxon>Viridiplantae</taxon>
        <taxon>Streptophyta</taxon>
        <taxon>Embryophyta</taxon>
        <taxon>Tracheophyta</taxon>
        <taxon>Spermatophyta</taxon>
        <taxon>Magnoliopsida</taxon>
        <taxon>eudicotyledons</taxon>
        <taxon>Gunneridae</taxon>
        <taxon>Pentapetalae</taxon>
        <taxon>rosids</taxon>
        <taxon>fabids</taxon>
        <taxon>Malpighiales</taxon>
        <taxon>Rhizophoraceae</taxon>
        <taxon>Rhizophora</taxon>
    </lineage>
</organism>
<proteinExistence type="predicted"/>
<sequence length="52" mass="6325">MEYADLQNGYLMCILLHLPYPFFQGYTESYPKFYNYLGTRFIWPIYKPVMST</sequence>
<evidence type="ECO:0000313" key="1">
    <source>
        <dbReference type="EMBL" id="MBX33751.1"/>
    </source>
</evidence>
<name>A0A2P2MU79_RHIMU</name>
<dbReference type="EMBL" id="GGEC01053267">
    <property type="protein sequence ID" value="MBX33751.1"/>
    <property type="molecule type" value="Transcribed_RNA"/>
</dbReference>
<dbReference type="AlphaFoldDB" id="A0A2P2MU79"/>
<protein>
    <submittedName>
        <fullName evidence="1">Uncharacterized protein</fullName>
    </submittedName>
</protein>
<reference evidence="1" key="1">
    <citation type="submission" date="2018-02" db="EMBL/GenBank/DDBJ databases">
        <title>Rhizophora mucronata_Transcriptome.</title>
        <authorList>
            <person name="Meera S.P."/>
            <person name="Sreeshan A."/>
            <person name="Augustine A."/>
        </authorList>
    </citation>
    <scope>NUCLEOTIDE SEQUENCE</scope>
    <source>
        <tissue evidence="1">Leaf</tissue>
    </source>
</reference>
<accession>A0A2P2MU79</accession>